<evidence type="ECO:0000313" key="1">
    <source>
        <dbReference type="EMBL" id="KAK1120551.1"/>
    </source>
</evidence>
<dbReference type="Proteomes" id="UP001177670">
    <property type="component" value="Unassembled WGS sequence"/>
</dbReference>
<dbReference type="EMBL" id="JAHYIQ010000030">
    <property type="protein sequence ID" value="KAK1120551.1"/>
    <property type="molecule type" value="Genomic_DNA"/>
</dbReference>
<keyword evidence="2" id="KW-1185">Reference proteome</keyword>
<proteinExistence type="predicted"/>
<protein>
    <submittedName>
        <fullName evidence="1">Uncharacterized protein</fullName>
    </submittedName>
</protein>
<dbReference type="AlphaFoldDB" id="A0AA40KHR1"/>
<accession>A0AA40KHR1</accession>
<gene>
    <name evidence="1" type="ORF">K0M31_012157</name>
</gene>
<evidence type="ECO:0000313" key="2">
    <source>
        <dbReference type="Proteomes" id="UP001177670"/>
    </source>
</evidence>
<organism evidence="1 2">
    <name type="scientific">Melipona bicolor</name>
    <dbReference type="NCBI Taxonomy" id="60889"/>
    <lineage>
        <taxon>Eukaryota</taxon>
        <taxon>Metazoa</taxon>
        <taxon>Ecdysozoa</taxon>
        <taxon>Arthropoda</taxon>
        <taxon>Hexapoda</taxon>
        <taxon>Insecta</taxon>
        <taxon>Pterygota</taxon>
        <taxon>Neoptera</taxon>
        <taxon>Endopterygota</taxon>
        <taxon>Hymenoptera</taxon>
        <taxon>Apocrita</taxon>
        <taxon>Aculeata</taxon>
        <taxon>Apoidea</taxon>
        <taxon>Anthophila</taxon>
        <taxon>Apidae</taxon>
        <taxon>Melipona</taxon>
    </lineage>
</organism>
<reference evidence="1" key="1">
    <citation type="submission" date="2021-10" db="EMBL/GenBank/DDBJ databases">
        <title>Melipona bicolor Genome sequencing and assembly.</title>
        <authorList>
            <person name="Araujo N.S."/>
            <person name="Arias M.C."/>
        </authorList>
    </citation>
    <scope>NUCLEOTIDE SEQUENCE</scope>
    <source>
        <strain evidence="1">USP_2M_L1-L4_2017</strain>
        <tissue evidence="1">Whole body</tissue>
    </source>
</reference>
<comment type="caution">
    <text evidence="1">The sequence shown here is derived from an EMBL/GenBank/DDBJ whole genome shotgun (WGS) entry which is preliminary data.</text>
</comment>
<sequence>MCPILYENNNDNYVCVGYTVTHVYMYVEYLYRRATISRASIKCNGVEIREARGIRYKCNYGHRGIRIPAVWDIIDILEDAQDLGCLMQLGILEFQQCRRIHYTGQPLKQENLLVHGISRSLP</sequence>
<name>A0AA40KHR1_9HYME</name>